<name>A0A0P9IRU9_PSESX</name>
<proteinExistence type="predicted"/>
<evidence type="ECO:0008006" key="3">
    <source>
        <dbReference type="Google" id="ProtNLM"/>
    </source>
</evidence>
<dbReference type="Pfam" id="PF14022">
    <property type="entry name" value="DUF4238"/>
    <property type="match status" value="1"/>
</dbReference>
<dbReference type="AlphaFoldDB" id="A0A0P9IRU9"/>
<dbReference type="Proteomes" id="UP000050297">
    <property type="component" value="Unassembled WGS sequence"/>
</dbReference>
<dbReference type="PATRIC" id="fig|199198.5.peg.2538"/>
<dbReference type="EMBL" id="LJPM01000507">
    <property type="protein sequence ID" value="KPW12389.1"/>
    <property type="molecule type" value="Genomic_DNA"/>
</dbReference>
<gene>
    <name evidence="1" type="ORF">ALO91_01799</name>
</gene>
<dbReference type="RefSeq" id="WP_138947844.1">
    <property type="nucleotide sequence ID" value="NZ_LGAR01000022.1"/>
</dbReference>
<sequence>MSTIAKAAFCVKSERGRDMSGVRQHFIPKFLQKGFRTPSNGKIVRCWVYEQNKPPRPANIQDVGLERYFYAINSEPDLDDKISDAERDVYAPLVDNLRCGNLSAAVVESIPGLLVHLEIRSRHVRQNMQTMVDECATGVLEHLSDPANLGALSKEHLRPGSAIFDKTLAEQGISQQQIQTLLAIDESVLDRIFAPLVDTFASLMPVHLNRMKASIPDIIKGCHVRMLNESVSPAARAHRFSALHYSVHKFGPSDLPLGDSIVLFNVRGERSFKPFMDKDDELVQVVLPLASDTYLLGDTNTSLSSPIQTLPLEIAKCSMGYFICAQQSERAADIQAQIGSNAGWLSALEMRTLLDEVFSGLMGPRQT</sequence>
<evidence type="ECO:0000313" key="1">
    <source>
        <dbReference type="EMBL" id="KPW12389.1"/>
    </source>
</evidence>
<protein>
    <recommendedName>
        <fullName evidence="3">DUF4238 domain-containing protein</fullName>
    </recommendedName>
</protein>
<organism evidence="1 2">
    <name type="scientific">Pseudomonas syringae pv. aceris</name>
    <dbReference type="NCBI Taxonomy" id="199198"/>
    <lineage>
        <taxon>Bacteria</taxon>
        <taxon>Pseudomonadati</taxon>
        <taxon>Pseudomonadota</taxon>
        <taxon>Gammaproteobacteria</taxon>
        <taxon>Pseudomonadales</taxon>
        <taxon>Pseudomonadaceae</taxon>
        <taxon>Pseudomonas</taxon>
        <taxon>Pseudomonas syringae</taxon>
    </lineage>
</organism>
<reference evidence="1 2" key="1">
    <citation type="submission" date="2015-09" db="EMBL/GenBank/DDBJ databases">
        <title>Genome announcement of multiple Pseudomonas syringae strains.</title>
        <authorList>
            <person name="Thakur S."/>
            <person name="Wang P.W."/>
            <person name="Gong Y."/>
            <person name="Weir B.S."/>
            <person name="Guttman D.S."/>
        </authorList>
    </citation>
    <scope>NUCLEOTIDE SEQUENCE [LARGE SCALE GENOMIC DNA]</scope>
    <source>
        <strain evidence="1 2">ICMP2802</strain>
    </source>
</reference>
<accession>A0A0P9IRU9</accession>
<comment type="caution">
    <text evidence="1">The sequence shown here is derived from an EMBL/GenBank/DDBJ whole genome shotgun (WGS) entry which is preliminary data.</text>
</comment>
<dbReference type="InterPro" id="IPR025332">
    <property type="entry name" value="DUF4238"/>
</dbReference>
<evidence type="ECO:0000313" key="2">
    <source>
        <dbReference type="Proteomes" id="UP000050297"/>
    </source>
</evidence>